<sequence length="602" mass="66147">MPRAIRSDEWLVQQAWVVSQANSGYPALNDHFPGGIDMTVFNELPTWEWSSIFRPHVWGYLFFGLTTGVAWHWWLPALALVCAVYFLVVALAPRRPLVAAALAGATFLAPFVQWWYTPTTLWAVAWSVLAMAGTTWILTDRRRWVRYVWASVLGYTAVTMAMTLYIPFLLPGILVYLGFAVGMLLRVAPWRDGGLLGSIVRLGPLLVAGAAAVTVLGIWVLTRAATFEAVLSTVYPGQRFEATGQLLVRDPLFVGFAGAPWNQALRALGPTMLGGNPSEAASVLLVALFLLPAMLWFAVRSIRQGRRPEWLLITVPAVMLLFLAFLYIPGWDSLAHVLQLDRVPAERFRIAFVVLLPLSIALIIEHIDRFPKRSNWAVGGVCALGAAALSVFVWLQLRSGDPGVVGFSRQWKIIMILLVLGVFLIFVKRLAFAGALALFLASGLTGWGVNPIYHGVYDLRETRTGQTVGKVDRHDPGTWVGVGSSEVMAILTETGVTSLTGVQNYPPDGMWDEIDPAGNYEGQWNRLGHVTWTFESGEPQVSNPYADVILVTFDACSSFAQANVDFVLTDIDAVPDTRCLSEQGEVRQGGSTMRVYSVEPPG</sequence>
<feature type="domain" description="DUF7654" evidence="2">
    <location>
        <begin position="458"/>
        <end position="600"/>
    </location>
</feature>
<feature type="transmembrane region" description="Helical" evidence="1">
    <location>
        <begin position="376"/>
        <end position="397"/>
    </location>
</feature>
<feature type="transmembrane region" description="Helical" evidence="1">
    <location>
        <begin position="409"/>
        <end position="427"/>
    </location>
</feature>
<feature type="domain" description="DUF7657" evidence="3">
    <location>
        <begin position="2"/>
        <end position="360"/>
    </location>
</feature>
<feature type="transmembrane region" description="Helical" evidence="1">
    <location>
        <begin position="310"/>
        <end position="328"/>
    </location>
</feature>
<proteinExistence type="predicted"/>
<keyword evidence="1" id="KW-0812">Transmembrane</keyword>
<dbReference type="Pfam" id="PF24672">
    <property type="entry name" value="DUF7654"/>
    <property type="match status" value="1"/>
</dbReference>
<evidence type="ECO:0000259" key="2">
    <source>
        <dbReference type="Pfam" id="PF24672"/>
    </source>
</evidence>
<dbReference type="EMBL" id="JBHSTP010000001">
    <property type="protein sequence ID" value="MFC6354798.1"/>
    <property type="molecule type" value="Genomic_DNA"/>
</dbReference>
<keyword evidence="1" id="KW-1133">Transmembrane helix</keyword>
<feature type="transmembrane region" description="Helical" evidence="1">
    <location>
        <begin position="348"/>
        <end position="364"/>
    </location>
</feature>
<dbReference type="RefSeq" id="WP_386726696.1">
    <property type="nucleotide sequence ID" value="NZ_JBHSTP010000001.1"/>
</dbReference>
<accession>A0ABW1VAN6</accession>
<dbReference type="InterPro" id="IPR056071">
    <property type="entry name" value="DUF7654"/>
</dbReference>
<dbReference type="Proteomes" id="UP001596306">
    <property type="component" value="Unassembled WGS sequence"/>
</dbReference>
<dbReference type="InterPro" id="IPR056074">
    <property type="entry name" value="DUF7657"/>
</dbReference>
<keyword evidence="1" id="KW-0472">Membrane</keyword>
<feature type="transmembrane region" description="Helical" evidence="1">
    <location>
        <begin position="146"/>
        <end position="167"/>
    </location>
</feature>
<gene>
    <name evidence="4" type="ORF">ACFQB0_01545</name>
</gene>
<feature type="transmembrane region" description="Helical" evidence="1">
    <location>
        <begin position="97"/>
        <end position="116"/>
    </location>
</feature>
<keyword evidence="5" id="KW-1185">Reference proteome</keyword>
<evidence type="ECO:0000256" key="1">
    <source>
        <dbReference type="SAM" id="Phobius"/>
    </source>
</evidence>
<evidence type="ECO:0000313" key="5">
    <source>
        <dbReference type="Proteomes" id="UP001596306"/>
    </source>
</evidence>
<reference evidence="5" key="1">
    <citation type="journal article" date="2019" name="Int. J. Syst. Evol. Microbiol.">
        <title>The Global Catalogue of Microorganisms (GCM) 10K type strain sequencing project: providing services to taxonomists for standard genome sequencing and annotation.</title>
        <authorList>
            <consortium name="The Broad Institute Genomics Platform"/>
            <consortium name="The Broad Institute Genome Sequencing Center for Infectious Disease"/>
            <person name="Wu L."/>
            <person name="Ma J."/>
        </authorList>
    </citation>
    <scope>NUCLEOTIDE SEQUENCE [LARGE SCALE GENOMIC DNA]</scope>
    <source>
        <strain evidence="5">CCUG 43304</strain>
    </source>
</reference>
<evidence type="ECO:0000313" key="4">
    <source>
        <dbReference type="EMBL" id="MFC6354798.1"/>
    </source>
</evidence>
<evidence type="ECO:0000259" key="3">
    <source>
        <dbReference type="Pfam" id="PF24677"/>
    </source>
</evidence>
<evidence type="ECO:0008006" key="6">
    <source>
        <dbReference type="Google" id="ProtNLM"/>
    </source>
</evidence>
<organism evidence="4 5">
    <name type="scientific">Luethyella okanaganae</name>
    <dbReference type="NCBI Taxonomy" id="69372"/>
    <lineage>
        <taxon>Bacteria</taxon>
        <taxon>Bacillati</taxon>
        <taxon>Actinomycetota</taxon>
        <taxon>Actinomycetes</taxon>
        <taxon>Micrococcales</taxon>
        <taxon>Microbacteriaceae</taxon>
        <taxon>Luethyella</taxon>
    </lineage>
</organism>
<name>A0ABW1VAN6_9MICO</name>
<feature type="transmembrane region" description="Helical" evidence="1">
    <location>
        <begin position="434"/>
        <end position="453"/>
    </location>
</feature>
<feature type="transmembrane region" description="Helical" evidence="1">
    <location>
        <begin position="202"/>
        <end position="222"/>
    </location>
</feature>
<protein>
    <recommendedName>
        <fullName evidence="6">Glycosyltransferase RgtA/B/C/D-like domain-containing protein</fullName>
    </recommendedName>
</protein>
<feature type="transmembrane region" description="Helical" evidence="1">
    <location>
        <begin position="122"/>
        <end position="139"/>
    </location>
</feature>
<feature type="transmembrane region" description="Helical" evidence="1">
    <location>
        <begin position="173"/>
        <end position="190"/>
    </location>
</feature>
<feature type="transmembrane region" description="Helical" evidence="1">
    <location>
        <begin position="280"/>
        <end position="298"/>
    </location>
</feature>
<feature type="transmembrane region" description="Helical" evidence="1">
    <location>
        <begin position="71"/>
        <end position="90"/>
    </location>
</feature>
<dbReference type="Pfam" id="PF24677">
    <property type="entry name" value="DUF7657"/>
    <property type="match status" value="1"/>
</dbReference>
<comment type="caution">
    <text evidence="4">The sequence shown here is derived from an EMBL/GenBank/DDBJ whole genome shotgun (WGS) entry which is preliminary data.</text>
</comment>